<feature type="region of interest" description="Disordered" evidence="1">
    <location>
        <begin position="90"/>
        <end position="117"/>
    </location>
</feature>
<dbReference type="SUPFAM" id="SSF55729">
    <property type="entry name" value="Acyl-CoA N-acyltransferases (Nat)"/>
    <property type="match status" value="1"/>
</dbReference>
<proteinExistence type="predicted"/>
<feature type="region of interest" description="Disordered" evidence="1">
    <location>
        <begin position="24"/>
        <end position="44"/>
    </location>
</feature>
<evidence type="ECO:0000313" key="2">
    <source>
        <dbReference type="EMBL" id="KAK5166620.1"/>
    </source>
</evidence>
<dbReference type="GeneID" id="89929497"/>
<dbReference type="InterPro" id="IPR016181">
    <property type="entry name" value="Acyl_CoA_acyltransferase"/>
</dbReference>
<accession>A0AAV9P204</accession>
<reference evidence="2 3" key="1">
    <citation type="submission" date="2023-08" db="EMBL/GenBank/DDBJ databases">
        <title>Black Yeasts Isolated from many extreme environments.</title>
        <authorList>
            <person name="Coleine C."/>
            <person name="Stajich J.E."/>
            <person name="Selbmann L."/>
        </authorList>
    </citation>
    <scope>NUCLEOTIDE SEQUENCE [LARGE SCALE GENOMIC DNA]</scope>
    <source>
        <strain evidence="2 3">CCFEE 5935</strain>
    </source>
</reference>
<organism evidence="2 3">
    <name type="scientific">Saxophila tyrrhenica</name>
    <dbReference type="NCBI Taxonomy" id="1690608"/>
    <lineage>
        <taxon>Eukaryota</taxon>
        <taxon>Fungi</taxon>
        <taxon>Dikarya</taxon>
        <taxon>Ascomycota</taxon>
        <taxon>Pezizomycotina</taxon>
        <taxon>Dothideomycetes</taxon>
        <taxon>Dothideomycetidae</taxon>
        <taxon>Mycosphaerellales</taxon>
        <taxon>Extremaceae</taxon>
        <taxon>Saxophila</taxon>
    </lineage>
</organism>
<feature type="compositionally biased region" description="Basic and acidic residues" evidence="1">
    <location>
        <begin position="24"/>
        <end position="39"/>
    </location>
</feature>
<name>A0AAV9P204_9PEZI</name>
<dbReference type="Proteomes" id="UP001337655">
    <property type="component" value="Unassembled WGS sequence"/>
</dbReference>
<dbReference type="EMBL" id="JAVRRT010000013">
    <property type="protein sequence ID" value="KAK5166620.1"/>
    <property type="molecule type" value="Genomic_DNA"/>
</dbReference>
<dbReference type="Gene3D" id="3.40.630.30">
    <property type="match status" value="1"/>
</dbReference>
<comment type="caution">
    <text evidence="2">The sequence shown here is derived from an EMBL/GenBank/DDBJ whole genome shotgun (WGS) entry which is preliminary data.</text>
</comment>
<evidence type="ECO:0000313" key="3">
    <source>
        <dbReference type="Proteomes" id="UP001337655"/>
    </source>
</evidence>
<dbReference type="AlphaFoldDB" id="A0AAV9P204"/>
<gene>
    <name evidence="2" type="ORF">LTR77_008163</name>
</gene>
<keyword evidence="3" id="KW-1185">Reference proteome</keyword>
<protein>
    <recommendedName>
        <fullName evidence="4">Glucosamine-phosphate N-acetyltransferase</fullName>
    </recommendedName>
</protein>
<dbReference type="RefSeq" id="XP_064656502.1">
    <property type="nucleotide sequence ID" value="XM_064805397.1"/>
</dbReference>
<evidence type="ECO:0000256" key="1">
    <source>
        <dbReference type="SAM" id="MobiDB-lite"/>
    </source>
</evidence>
<sequence>MAVSTNSDFVDFIIPLRERMNFYDKTRSPTDQEKNDAADPARSLPQGFIDSMIIREAVYVQEQGVPLENELDDEDALAFHWVAYASVPDKVRSDPSSPEMSPQGGRKDSGRRISTSTKMPIGTIRATPVPYPQQHPHPNGKYETAVHKNNEAYVRIGRLSVVKEFRKAGIAKLLVDTALGFISAHPYETFAYYDQAATSQAGSGAQSVDFRGLVLVHSQTGVQKVWRKYGFETDESMGEWDEEGILHVGMWKRLDLSNASKKNKIWLPGGPS</sequence>
<evidence type="ECO:0008006" key="4">
    <source>
        <dbReference type="Google" id="ProtNLM"/>
    </source>
</evidence>